<organism evidence="1 2">
    <name type="scientific">Rhizobium alvei</name>
    <dbReference type="NCBI Taxonomy" id="1132659"/>
    <lineage>
        <taxon>Bacteria</taxon>
        <taxon>Pseudomonadati</taxon>
        <taxon>Pseudomonadota</taxon>
        <taxon>Alphaproteobacteria</taxon>
        <taxon>Hyphomicrobiales</taxon>
        <taxon>Rhizobiaceae</taxon>
        <taxon>Rhizobium/Agrobacterium group</taxon>
        <taxon>Rhizobium</taxon>
    </lineage>
</organism>
<keyword evidence="2" id="KW-1185">Reference proteome</keyword>
<dbReference type="EMBL" id="JAUOZU010000006">
    <property type="protein sequence ID" value="MDO6964059.1"/>
    <property type="molecule type" value="Genomic_DNA"/>
</dbReference>
<sequence>MNFTCGTLFEPDYEADMKTLLQFEDSRVTINAAANSFLSILGFNATFAV</sequence>
<evidence type="ECO:0000313" key="1">
    <source>
        <dbReference type="EMBL" id="MDO6964059.1"/>
    </source>
</evidence>
<accession>A0ABT8YL80</accession>
<name>A0ABT8YL80_9HYPH</name>
<reference evidence="1" key="2">
    <citation type="submission" date="2023-07" db="EMBL/GenBank/DDBJ databases">
        <authorList>
            <person name="Shen H."/>
        </authorList>
    </citation>
    <scope>NUCLEOTIDE SEQUENCE</scope>
    <source>
        <strain evidence="1">TNR-22</strain>
    </source>
</reference>
<evidence type="ECO:0000313" key="2">
    <source>
        <dbReference type="Proteomes" id="UP001174932"/>
    </source>
</evidence>
<dbReference type="RefSeq" id="WP_304375973.1">
    <property type="nucleotide sequence ID" value="NZ_JAUOZU010000006.1"/>
</dbReference>
<protein>
    <submittedName>
        <fullName evidence="1">Uncharacterized protein</fullName>
    </submittedName>
</protein>
<dbReference type="Proteomes" id="UP001174932">
    <property type="component" value="Unassembled WGS sequence"/>
</dbReference>
<reference evidence="1" key="1">
    <citation type="journal article" date="2015" name="Int. J. Syst. Evol. Microbiol.">
        <title>Rhizobium alvei sp. nov., isolated from a freshwater river.</title>
        <authorList>
            <person name="Sheu S.Y."/>
            <person name="Huang H.W."/>
            <person name="Young C.C."/>
            <person name="Chen W.M."/>
        </authorList>
    </citation>
    <scope>NUCLEOTIDE SEQUENCE</scope>
    <source>
        <strain evidence="1">TNR-22</strain>
    </source>
</reference>
<gene>
    <name evidence="1" type="ORF">Q4481_08835</name>
</gene>
<comment type="caution">
    <text evidence="1">The sequence shown here is derived from an EMBL/GenBank/DDBJ whole genome shotgun (WGS) entry which is preliminary data.</text>
</comment>
<proteinExistence type="predicted"/>